<keyword evidence="5 6" id="KW-0472">Membrane</keyword>
<dbReference type="GO" id="GO:0033228">
    <property type="term" value="P:cysteine export across plasma membrane"/>
    <property type="evidence" value="ECO:0007669"/>
    <property type="project" value="TreeGrafter"/>
</dbReference>
<comment type="subcellular location">
    <subcellularLocation>
        <location evidence="1">Cell membrane</location>
        <topology evidence="1">Multi-pass membrane protein</topology>
    </subcellularLocation>
</comment>
<dbReference type="AlphaFoldDB" id="A0A191YUP3"/>
<dbReference type="Pfam" id="PF01810">
    <property type="entry name" value="LysE"/>
    <property type="match status" value="1"/>
</dbReference>
<dbReference type="STRING" id="1853130.PMA3_15455"/>
<feature type="transmembrane region" description="Helical" evidence="6">
    <location>
        <begin position="111"/>
        <end position="132"/>
    </location>
</feature>
<evidence type="ECO:0000256" key="2">
    <source>
        <dbReference type="ARBA" id="ARBA00022475"/>
    </source>
</evidence>
<dbReference type="PANTHER" id="PTHR30086:SF20">
    <property type="entry name" value="ARGININE EXPORTER PROTEIN ARGO-RELATED"/>
    <property type="match status" value="1"/>
</dbReference>
<dbReference type="OrthoDB" id="9812084at2"/>
<gene>
    <name evidence="7" type="ORF">PMA3_15455</name>
</gene>
<accession>A0A191YUP3</accession>
<dbReference type="Proteomes" id="UP000078354">
    <property type="component" value="Chromosome"/>
</dbReference>
<dbReference type="KEGG" id="psil:PMA3_15455"/>
<dbReference type="PANTHER" id="PTHR30086">
    <property type="entry name" value="ARGININE EXPORTER PROTEIN ARGO"/>
    <property type="match status" value="1"/>
</dbReference>
<reference evidence="7 8" key="1">
    <citation type="journal article" date="2018" name="Syst. Appl. Microbiol.">
        <title>Pseudomonas silesiensis sp. nov. strain A3T isolated from a biological pesticide sewage treatment plant and analysis of the complete genome sequence.</title>
        <authorList>
            <person name="Kaminski M.A."/>
            <person name="Furmanczyk E.M."/>
            <person name="Sobczak A."/>
            <person name="Dziembowski A."/>
            <person name="Lipinski L."/>
        </authorList>
    </citation>
    <scope>NUCLEOTIDE SEQUENCE [LARGE SCALE GENOMIC DNA]</scope>
    <source>
        <strain evidence="7 8">A3</strain>
    </source>
</reference>
<name>A0A191YUP3_9PSED</name>
<keyword evidence="3 6" id="KW-0812">Transmembrane</keyword>
<evidence type="ECO:0000256" key="4">
    <source>
        <dbReference type="ARBA" id="ARBA00022989"/>
    </source>
</evidence>
<organism evidence="7 8">
    <name type="scientific">Pseudomonas silesiensis</name>
    <dbReference type="NCBI Taxonomy" id="1853130"/>
    <lineage>
        <taxon>Bacteria</taxon>
        <taxon>Pseudomonadati</taxon>
        <taxon>Pseudomonadota</taxon>
        <taxon>Gammaproteobacteria</taxon>
        <taxon>Pseudomonadales</taxon>
        <taxon>Pseudomonadaceae</taxon>
        <taxon>Pseudomonas</taxon>
    </lineage>
</organism>
<feature type="transmembrane region" description="Helical" evidence="6">
    <location>
        <begin position="41"/>
        <end position="60"/>
    </location>
</feature>
<keyword evidence="8" id="KW-1185">Reference proteome</keyword>
<evidence type="ECO:0000256" key="3">
    <source>
        <dbReference type="ARBA" id="ARBA00022692"/>
    </source>
</evidence>
<dbReference type="EMBL" id="CP014870">
    <property type="protein sequence ID" value="ANJ56466.1"/>
    <property type="molecule type" value="Genomic_DNA"/>
</dbReference>
<dbReference type="RefSeq" id="WP_064677980.1">
    <property type="nucleotide sequence ID" value="NZ_CP014870.1"/>
</dbReference>
<protein>
    <submittedName>
        <fullName evidence="7">Lysine transporter LysE</fullName>
    </submittedName>
</protein>
<keyword evidence="4 6" id="KW-1133">Transmembrane helix</keyword>
<proteinExistence type="predicted"/>
<dbReference type="InterPro" id="IPR001123">
    <property type="entry name" value="LeuE-type"/>
</dbReference>
<evidence type="ECO:0000313" key="8">
    <source>
        <dbReference type="Proteomes" id="UP000078354"/>
    </source>
</evidence>
<keyword evidence="2" id="KW-1003">Cell membrane</keyword>
<evidence type="ECO:0000313" key="7">
    <source>
        <dbReference type="EMBL" id="ANJ56466.1"/>
    </source>
</evidence>
<evidence type="ECO:0000256" key="6">
    <source>
        <dbReference type="SAM" id="Phobius"/>
    </source>
</evidence>
<sequence>MSLIISMAAFALAASITPGPVNIVALSSGARFGFRASQRHVAGATLGFVLLLVLMGLGLHELLQRWPALTQGVQWAGVAFLLYMAFKLAVDKGHLEAKAPGRAPSMLYGAVMQWLNPKAWLACVAGMGAFVADGEARLVWQFAAVYLVICYVSVGCWAYAGTFLRGYLHNPAGMRWFNRIMASLLAVSAVYLVLPSPQ</sequence>
<feature type="transmembrane region" description="Helical" evidence="6">
    <location>
        <begin position="138"/>
        <end position="164"/>
    </location>
</feature>
<dbReference type="GO" id="GO:0005886">
    <property type="term" value="C:plasma membrane"/>
    <property type="evidence" value="ECO:0007669"/>
    <property type="project" value="UniProtKB-SubCell"/>
</dbReference>
<evidence type="ECO:0000256" key="1">
    <source>
        <dbReference type="ARBA" id="ARBA00004651"/>
    </source>
</evidence>
<feature type="transmembrane region" description="Helical" evidence="6">
    <location>
        <begin position="6"/>
        <end position="29"/>
    </location>
</feature>
<feature type="transmembrane region" description="Helical" evidence="6">
    <location>
        <begin position="176"/>
        <end position="194"/>
    </location>
</feature>
<dbReference type="GO" id="GO:0015171">
    <property type="term" value="F:amino acid transmembrane transporter activity"/>
    <property type="evidence" value="ECO:0007669"/>
    <property type="project" value="TreeGrafter"/>
</dbReference>
<feature type="transmembrane region" description="Helical" evidence="6">
    <location>
        <begin position="72"/>
        <end position="90"/>
    </location>
</feature>
<evidence type="ECO:0000256" key="5">
    <source>
        <dbReference type="ARBA" id="ARBA00023136"/>
    </source>
</evidence>